<dbReference type="EMBL" id="JAOTPL010000021">
    <property type="protein sequence ID" value="MCU7695259.1"/>
    <property type="molecule type" value="Genomic_DNA"/>
</dbReference>
<feature type="domain" description="RNA polymerase sigma factor 70 region 4 type 2" evidence="7">
    <location>
        <begin position="113"/>
        <end position="164"/>
    </location>
</feature>
<dbReference type="GO" id="GO:0016987">
    <property type="term" value="F:sigma factor activity"/>
    <property type="evidence" value="ECO:0007669"/>
    <property type="project" value="UniProtKB-KW"/>
</dbReference>
<evidence type="ECO:0000256" key="1">
    <source>
        <dbReference type="ARBA" id="ARBA00010641"/>
    </source>
</evidence>
<dbReference type="InterPro" id="IPR036388">
    <property type="entry name" value="WH-like_DNA-bd_sf"/>
</dbReference>
<dbReference type="NCBIfam" id="TIGR02937">
    <property type="entry name" value="sigma70-ECF"/>
    <property type="match status" value="1"/>
</dbReference>
<dbReference type="RefSeq" id="WP_263038747.1">
    <property type="nucleotide sequence ID" value="NZ_JAOTPL010000021.1"/>
</dbReference>
<dbReference type="Pfam" id="PF04542">
    <property type="entry name" value="Sigma70_r2"/>
    <property type="match status" value="1"/>
</dbReference>
<dbReference type="Proteomes" id="UP001209317">
    <property type="component" value="Unassembled WGS sequence"/>
</dbReference>
<gene>
    <name evidence="8" type="ORF">OD355_12085</name>
</gene>
<dbReference type="CDD" id="cd06171">
    <property type="entry name" value="Sigma70_r4"/>
    <property type="match status" value="1"/>
</dbReference>
<keyword evidence="4" id="KW-0238">DNA-binding</keyword>
<dbReference type="Gene3D" id="1.10.10.10">
    <property type="entry name" value="Winged helix-like DNA-binding domain superfamily/Winged helix DNA-binding domain"/>
    <property type="match status" value="1"/>
</dbReference>
<dbReference type="GO" id="GO:0003677">
    <property type="term" value="F:DNA binding"/>
    <property type="evidence" value="ECO:0007669"/>
    <property type="project" value="UniProtKB-KW"/>
</dbReference>
<accession>A0AAE3INP2</accession>
<keyword evidence="5" id="KW-0804">Transcription</keyword>
<reference evidence="8" key="1">
    <citation type="submission" date="2022-10" db="EMBL/GenBank/DDBJ databases">
        <authorList>
            <person name="Kim H.S."/>
            <person name="Kim J.-S."/>
            <person name="Suh M.K."/>
            <person name="Eom M.K."/>
            <person name="Lee J.-S."/>
        </authorList>
    </citation>
    <scope>NUCLEOTIDE SEQUENCE</scope>
    <source>
        <strain evidence="8">LIP-5</strain>
    </source>
</reference>
<organism evidence="8 9">
    <name type="scientific">Haoranjiania flava</name>
    <dbReference type="NCBI Taxonomy" id="1856322"/>
    <lineage>
        <taxon>Bacteria</taxon>
        <taxon>Pseudomonadati</taxon>
        <taxon>Bacteroidota</taxon>
        <taxon>Chitinophagia</taxon>
        <taxon>Chitinophagales</taxon>
        <taxon>Chitinophagaceae</taxon>
        <taxon>Haoranjiania</taxon>
    </lineage>
</organism>
<protein>
    <submittedName>
        <fullName evidence="8">RNA polymerase sigma factor</fullName>
    </submittedName>
</protein>
<dbReference type="GO" id="GO:0006352">
    <property type="term" value="P:DNA-templated transcription initiation"/>
    <property type="evidence" value="ECO:0007669"/>
    <property type="project" value="InterPro"/>
</dbReference>
<dbReference type="InterPro" id="IPR014284">
    <property type="entry name" value="RNA_pol_sigma-70_dom"/>
</dbReference>
<dbReference type="InterPro" id="IPR013249">
    <property type="entry name" value="RNA_pol_sigma70_r4_t2"/>
</dbReference>
<keyword evidence="9" id="KW-1185">Reference proteome</keyword>
<dbReference type="AlphaFoldDB" id="A0AAE3INP2"/>
<keyword evidence="3" id="KW-0731">Sigma factor</keyword>
<feature type="domain" description="RNA polymerase sigma-70 region 2" evidence="6">
    <location>
        <begin position="15"/>
        <end position="82"/>
    </location>
</feature>
<keyword evidence="2" id="KW-0805">Transcription regulation</keyword>
<proteinExistence type="inferred from homology"/>
<evidence type="ECO:0000259" key="6">
    <source>
        <dbReference type="Pfam" id="PF04542"/>
    </source>
</evidence>
<dbReference type="InterPro" id="IPR039425">
    <property type="entry name" value="RNA_pol_sigma-70-like"/>
</dbReference>
<dbReference type="InterPro" id="IPR007627">
    <property type="entry name" value="RNA_pol_sigma70_r2"/>
</dbReference>
<comment type="similarity">
    <text evidence="1">Belongs to the sigma-70 factor family. ECF subfamily.</text>
</comment>
<dbReference type="InterPro" id="IPR013325">
    <property type="entry name" value="RNA_pol_sigma_r2"/>
</dbReference>
<name>A0AAE3INP2_9BACT</name>
<evidence type="ECO:0000256" key="2">
    <source>
        <dbReference type="ARBA" id="ARBA00023015"/>
    </source>
</evidence>
<comment type="caution">
    <text evidence="8">The sequence shown here is derived from an EMBL/GenBank/DDBJ whole genome shotgun (WGS) entry which is preliminary data.</text>
</comment>
<dbReference type="PANTHER" id="PTHR43133">
    <property type="entry name" value="RNA POLYMERASE ECF-TYPE SIGMA FACTO"/>
    <property type="match status" value="1"/>
</dbReference>
<dbReference type="Gene3D" id="1.10.1740.10">
    <property type="match status" value="1"/>
</dbReference>
<dbReference type="SUPFAM" id="SSF88946">
    <property type="entry name" value="Sigma2 domain of RNA polymerase sigma factors"/>
    <property type="match status" value="1"/>
</dbReference>
<evidence type="ECO:0000256" key="4">
    <source>
        <dbReference type="ARBA" id="ARBA00023125"/>
    </source>
</evidence>
<evidence type="ECO:0000256" key="3">
    <source>
        <dbReference type="ARBA" id="ARBA00023082"/>
    </source>
</evidence>
<dbReference type="InterPro" id="IPR013324">
    <property type="entry name" value="RNA_pol_sigma_r3/r4-like"/>
</dbReference>
<sequence length="174" mass="20352">MQRSRDGDMSGISLLFDRYNVALYNFFRKMGACREVSEDLTQDLFLRVIRYRHSFDSGCGSFKSWLYQMARNIFTDDFQMRQKAGRVISLTDNYEQDSTQVTHTFAGEMPVENLLHAFARLTPDARELIILSRYEGFKYSEIAKMKNSTEGAVKTQMCRAMKELKDVYSKVKNW</sequence>
<dbReference type="PANTHER" id="PTHR43133:SF8">
    <property type="entry name" value="RNA POLYMERASE SIGMA FACTOR HI_1459-RELATED"/>
    <property type="match status" value="1"/>
</dbReference>
<evidence type="ECO:0000256" key="5">
    <source>
        <dbReference type="ARBA" id="ARBA00023163"/>
    </source>
</evidence>
<evidence type="ECO:0000259" key="7">
    <source>
        <dbReference type="Pfam" id="PF08281"/>
    </source>
</evidence>
<dbReference type="SUPFAM" id="SSF88659">
    <property type="entry name" value="Sigma3 and sigma4 domains of RNA polymerase sigma factors"/>
    <property type="match status" value="1"/>
</dbReference>
<evidence type="ECO:0000313" key="8">
    <source>
        <dbReference type="EMBL" id="MCU7695259.1"/>
    </source>
</evidence>
<evidence type="ECO:0000313" key="9">
    <source>
        <dbReference type="Proteomes" id="UP001209317"/>
    </source>
</evidence>
<dbReference type="Pfam" id="PF08281">
    <property type="entry name" value="Sigma70_r4_2"/>
    <property type="match status" value="1"/>
</dbReference>